<dbReference type="Gene3D" id="2.130.10.10">
    <property type="entry name" value="YVTN repeat-like/Quinoprotein amine dehydrogenase"/>
    <property type="match status" value="4"/>
</dbReference>
<dbReference type="InterPro" id="IPR020472">
    <property type="entry name" value="WD40_PAC1"/>
</dbReference>
<feature type="repeat" description="WD" evidence="3">
    <location>
        <begin position="1190"/>
        <end position="1226"/>
    </location>
</feature>
<organism evidence="6 7">
    <name type="scientific">Rhizoctonia solani</name>
    <dbReference type="NCBI Taxonomy" id="456999"/>
    <lineage>
        <taxon>Eukaryota</taxon>
        <taxon>Fungi</taxon>
        <taxon>Dikarya</taxon>
        <taxon>Basidiomycota</taxon>
        <taxon>Agaricomycotina</taxon>
        <taxon>Agaricomycetes</taxon>
        <taxon>Cantharellales</taxon>
        <taxon>Ceratobasidiaceae</taxon>
        <taxon>Rhizoctonia</taxon>
    </lineage>
</organism>
<dbReference type="InterPro" id="IPR007111">
    <property type="entry name" value="NACHT_NTPase"/>
</dbReference>
<keyword evidence="1 3" id="KW-0853">WD repeat</keyword>
<feature type="compositionally biased region" description="Low complexity" evidence="4">
    <location>
        <begin position="26"/>
        <end position="35"/>
    </location>
</feature>
<dbReference type="InterPro" id="IPR056884">
    <property type="entry name" value="NPHP3-like_N"/>
</dbReference>
<dbReference type="InterPro" id="IPR036322">
    <property type="entry name" value="WD40_repeat_dom_sf"/>
</dbReference>
<dbReference type="PANTHER" id="PTHR19848">
    <property type="entry name" value="WD40 REPEAT PROTEIN"/>
    <property type="match status" value="1"/>
</dbReference>
<dbReference type="SUPFAM" id="SSF50978">
    <property type="entry name" value="WD40 repeat-like"/>
    <property type="match status" value="2"/>
</dbReference>
<dbReference type="PROSITE" id="PS50294">
    <property type="entry name" value="WD_REPEATS_REGION"/>
    <property type="match status" value="6"/>
</dbReference>
<evidence type="ECO:0000256" key="4">
    <source>
        <dbReference type="SAM" id="MobiDB-lite"/>
    </source>
</evidence>
<dbReference type="Gene3D" id="3.40.50.300">
    <property type="entry name" value="P-loop containing nucleotide triphosphate hydrolases"/>
    <property type="match status" value="1"/>
</dbReference>
<dbReference type="InterPro" id="IPR001680">
    <property type="entry name" value="WD40_rpt"/>
</dbReference>
<feature type="repeat" description="WD" evidence="3">
    <location>
        <begin position="1147"/>
        <end position="1188"/>
    </location>
</feature>
<keyword evidence="2" id="KW-0677">Repeat</keyword>
<dbReference type="Pfam" id="PF00400">
    <property type="entry name" value="WD40"/>
    <property type="match status" value="7"/>
</dbReference>
<evidence type="ECO:0000313" key="7">
    <source>
        <dbReference type="Proteomes" id="UP000650533"/>
    </source>
</evidence>
<dbReference type="InterPro" id="IPR015943">
    <property type="entry name" value="WD40/YVTN_repeat-like_dom_sf"/>
</dbReference>
<evidence type="ECO:0000256" key="3">
    <source>
        <dbReference type="PROSITE-ProRule" id="PRU00221"/>
    </source>
</evidence>
<evidence type="ECO:0000256" key="1">
    <source>
        <dbReference type="ARBA" id="ARBA00022574"/>
    </source>
</evidence>
<gene>
    <name evidence="6" type="ORF">RhiXN_09978</name>
</gene>
<dbReference type="PROSITE" id="PS50837">
    <property type="entry name" value="NACHT"/>
    <property type="match status" value="1"/>
</dbReference>
<dbReference type="SUPFAM" id="SSF52540">
    <property type="entry name" value="P-loop containing nucleoside triphosphate hydrolases"/>
    <property type="match status" value="1"/>
</dbReference>
<dbReference type="CDD" id="cd00200">
    <property type="entry name" value="WD40"/>
    <property type="match status" value="1"/>
</dbReference>
<dbReference type="Pfam" id="PF24883">
    <property type="entry name" value="NPHP3_N"/>
    <property type="match status" value="1"/>
</dbReference>
<feature type="repeat" description="WD" evidence="3">
    <location>
        <begin position="1104"/>
        <end position="1145"/>
    </location>
</feature>
<dbReference type="PANTHER" id="PTHR19848:SF8">
    <property type="entry name" value="F-BOX AND WD REPEAT DOMAIN CONTAINING 7"/>
    <property type="match status" value="1"/>
</dbReference>
<feature type="compositionally biased region" description="Polar residues" evidence="4">
    <location>
        <begin position="52"/>
        <end position="70"/>
    </location>
</feature>
<evidence type="ECO:0000313" key="6">
    <source>
        <dbReference type="EMBL" id="QRW22391.1"/>
    </source>
</evidence>
<feature type="compositionally biased region" description="Pro residues" evidence="4">
    <location>
        <begin position="1230"/>
        <end position="1241"/>
    </location>
</feature>
<dbReference type="PROSITE" id="PS00678">
    <property type="entry name" value="WD_REPEATS_1"/>
    <property type="match status" value="2"/>
</dbReference>
<dbReference type="EMBL" id="CP059665">
    <property type="protein sequence ID" value="QRW22391.1"/>
    <property type="molecule type" value="Genomic_DNA"/>
</dbReference>
<dbReference type="InterPro" id="IPR019775">
    <property type="entry name" value="WD40_repeat_CS"/>
</dbReference>
<evidence type="ECO:0000259" key="5">
    <source>
        <dbReference type="PROSITE" id="PS50837"/>
    </source>
</evidence>
<feature type="repeat" description="WD" evidence="3">
    <location>
        <begin position="1061"/>
        <end position="1102"/>
    </location>
</feature>
<dbReference type="GeneID" id="67032257"/>
<dbReference type="PRINTS" id="PR00320">
    <property type="entry name" value="GPROTEINBRPT"/>
</dbReference>
<reference evidence="6" key="1">
    <citation type="submission" date="2020-05" db="EMBL/GenBank/DDBJ databases">
        <title>Evolutionary and genomic comparisons of hybrid uninucleate and nonhybrid Rhizoctonia fungi.</title>
        <authorList>
            <person name="Li C."/>
            <person name="Chen X."/>
        </authorList>
    </citation>
    <scope>NUCLEOTIDE SEQUENCE</scope>
    <source>
        <strain evidence="6">AG-1 IA</strain>
    </source>
</reference>
<dbReference type="PROSITE" id="PS50082">
    <property type="entry name" value="WD_REPEATS_2"/>
    <property type="match status" value="7"/>
</dbReference>
<dbReference type="InterPro" id="IPR027417">
    <property type="entry name" value="P-loop_NTPase"/>
</dbReference>
<feature type="repeat" description="WD" evidence="3">
    <location>
        <begin position="975"/>
        <end position="1016"/>
    </location>
</feature>
<sequence>MSTSNNRSRNKKGKVRRWLDSLLCVSSPESSPAPSAHRDSTSHRPLALEPASSGQNTEPSRQNMIPSTNEPRLAVPSDSLPVPSALSAEPQIPPPVSTRAHTPVPDSTAKVDGAKGTESGSPLPTPNPELVDDQSHAVHEAAPATTTTEPAEATNKTWAGLPGSLRKLMSVAGLIPSVGDAARVLLDCVDTTEVAANNKRDYEDLETELTALSDTLAQQIEGMESEAVSKCVSGVAHGIEKQANEIKKKKERGTARPLLEASSDEEDVMRHYRRIQSLFRQLQANLSMNTWSVAHDLMVNTRLEGLGPERQAAYDSALSETVGRRTCTEGTRTKVLSDLVEWVHDKNAPAIYWMNGMAGTGKTTIAYSFAEWLKQHELLAGSFFCTRTSAACRDVAKIVPTVVYQLARYSATFQSILYDILNADPDAGSKSIPKQFEALLKEALQKTAEKGKGDALDNLVVVIDALDECEDQRGVETIVDMLFRYAPHLGLKFFVTSRPEPGIYTKMTANVDLRGGMVLHDIEQSLVSKDIKLYLEQELARIPVDISDMDLEGLVDRSGALFIYAATLVRYIGTVKVDPYDRLQAILHSTPGADREHPQIDELYTAILMSALEDKDLGEPDKERIRAVLRTVLMAQEPIGVETIALLAGIDSSRRVEYALLPLRSVLHQSESTGLVSTLHASFPDFMFSPTRSGSYFCDIDKHSPGMVYRCFAVMKDQLRFNICDLPSSFIADENVDNLQDRIKHRISPSLAYVCRYWTSHVSVAPANDDLLEDLSVFLSERLLFWMEVMSLRRELLVGIEGFLALKQWLKKTKGQTSEVAILIEDASNFYTSYASSSACRCTPHIYISCLPFCPRSSTVYKQYWPRMQGLVELKGSLMDRRETAALATWNIRSTVRSVAYSGDGSRVAVGCYDGTVSIRNAYDGTLLVGPWNAHTGDVRSVVFSPDGRLVASGAYDCTIRVWDVRTGTPVAGPFRGHTDYVNSVSFSPGSKRIVSGSGDKTVCIWDTADGTLLVGPLHGHTGSVNSVTYSPDGTLIASASEDKTIRLWHSDDGTPAASPLQGHTDFVNSVTFTPDGTRLVSGSYDGTVRVWRVSDGSAVATPFQGHSGRVFSVAVSPDGMLVASGSGDRTVRVWRMSDGSLAAGPFLGHTLTILSVGYSPDGTRVISGSYDGTVRVWNVREGMASPASSEAGPSYITSLWFSPDGAHVLTVSGQGERRMWDVSSGISQPAPPDTQIPHPPSDVASPDRSYTAETDTRGELAQVVRTDDRSVAVGPFDRPPRVWQFSHDSTCVIVGFLDGRIEGICLQTGQTVFQLRSDNDDYVALIAECPDHSLLASFDSSVLHTSPTIRIWSMAGPTLCFQSSDDPSLDPGPGQTLSGIYDQCHINRDGWMVSSNGLLLCLPSEIADAGLSPFASVIVATLGTLQVSKQMLLVGPEWDKCYIRG</sequence>
<dbReference type="KEGG" id="rsx:RhiXN_09978"/>
<accession>A0A8H8SXQ6</accession>
<feature type="repeat" description="WD" evidence="3">
    <location>
        <begin position="932"/>
        <end position="973"/>
    </location>
</feature>
<feature type="domain" description="NACHT" evidence="5">
    <location>
        <begin position="350"/>
        <end position="499"/>
    </location>
</feature>
<protein>
    <submittedName>
        <fullName evidence="6">Vegetative incompatibility protein HET-E-1</fullName>
    </submittedName>
</protein>
<dbReference type="Proteomes" id="UP000650533">
    <property type="component" value="Chromosome 8"/>
</dbReference>
<proteinExistence type="predicted"/>
<feature type="region of interest" description="Disordered" evidence="4">
    <location>
        <begin position="25"/>
        <end position="131"/>
    </location>
</feature>
<name>A0A8H8SXQ6_9AGAM</name>
<dbReference type="RefSeq" id="XP_043182628.1">
    <property type="nucleotide sequence ID" value="XM_043329794.1"/>
</dbReference>
<feature type="repeat" description="WD" evidence="3">
    <location>
        <begin position="1018"/>
        <end position="1059"/>
    </location>
</feature>
<feature type="region of interest" description="Disordered" evidence="4">
    <location>
        <begin position="1223"/>
        <end position="1257"/>
    </location>
</feature>
<dbReference type="SMART" id="SM00320">
    <property type="entry name" value="WD40"/>
    <property type="match status" value="9"/>
</dbReference>
<evidence type="ECO:0000256" key="2">
    <source>
        <dbReference type="ARBA" id="ARBA00022737"/>
    </source>
</evidence>